<accession>A0A8H8UF93</accession>
<gene>
    <name evidence="1" type="ORF">LOCC1_G006711</name>
</gene>
<evidence type="ECO:0000313" key="2">
    <source>
        <dbReference type="Proteomes" id="UP000443090"/>
    </source>
</evidence>
<proteinExistence type="predicted"/>
<protein>
    <submittedName>
        <fullName evidence="1">Uncharacterized protein</fullName>
    </submittedName>
</protein>
<dbReference type="AlphaFoldDB" id="A0A8H8UF93"/>
<organism evidence="1 2">
    <name type="scientific">Lachnellula occidentalis</name>
    <dbReference type="NCBI Taxonomy" id="215460"/>
    <lineage>
        <taxon>Eukaryota</taxon>
        <taxon>Fungi</taxon>
        <taxon>Dikarya</taxon>
        <taxon>Ascomycota</taxon>
        <taxon>Pezizomycotina</taxon>
        <taxon>Leotiomycetes</taxon>
        <taxon>Helotiales</taxon>
        <taxon>Lachnaceae</taxon>
        <taxon>Lachnellula</taxon>
    </lineage>
</organism>
<dbReference type="OrthoDB" id="506498at2759"/>
<reference evidence="1 2" key="1">
    <citation type="submission" date="2018-05" db="EMBL/GenBank/DDBJ databases">
        <title>Genome sequencing and assembly of the regulated plant pathogen Lachnellula willkommii and related sister species for the development of diagnostic species identification markers.</title>
        <authorList>
            <person name="Giroux E."/>
            <person name="Bilodeau G."/>
        </authorList>
    </citation>
    <scope>NUCLEOTIDE SEQUENCE [LARGE SCALE GENOMIC DNA]</scope>
    <source>
        <strain evidence="1 2">CBS 160.35</strain>
    </source>
</reference>
<comment type="caution">
    <text evidence="1">The sequence shown here is derived from an EMBL/GenBank/DDBJ whole genome shotgun (WGS) entry which is preliminary data.</text>
</comment>
<dbReference type="Proteomes" id="UP000443090">
    <property type="component" value="Unassembled WGS sequence"/>
</dbReference>
<dbReference type="EMBL" id="QGMI01000376">
    <property type="protein sequence ID" value="TVY41680.1"/>
    <property type="molecule type" value="Genomic_DNA"/>
</dbReference>
<evidence type="ECO:0000313" key="1">
    <source>
        <dbReference type="EMBL" id="TVY41680.1"/>
    </source>
</evidence>
<keyword evidence="2" id="KW-1185">Reference proteome</keyword>
<name>A0A8H8UF93_9HELO</name>
<sequence length="117" mass="12809">MSSSTIGINPEAGTSALDRTFLETVVLHNRDYQQYSINNQVYFVPIDEASVTPEMARESFANPSTTKGGGREASDHAQCLELGVRREASVPPIDTASKNTRPWIWISILGNRGGRAE</sequence>